<gene>
    <name evidence="3" type="ORF">AVW11_22875</name>
</gene>
<feature type="signal peptide" evidence="2">
    <location>
        <begin position="1"/>
        <end position="23"/>
    </location>
</feature>
<dbReference type="RefSeq" id="WP_030855394.1">
    <property type="nucleotide sequence ID" value="NZ_JBHYUY010000035.1"/>
</dbReference>
<dbReference type="Proteomes" id="UP000187151">
    <property type="component" value="Unassembled WGS sequence"/>
</dbReference>
<evidence type="ECO:0000313" key="4">
    <source>
        <dbReference type="Proteomes" id="UP000187151"/>
    </source>
</evidence>
<comment type="caution">
    <text evidence="3">The sequence shown here is derived from an EMBL/GenBank/DDBJ whole genome shotgun (WGS) entry which is preliminary data.</text>
</comment>
<evidence type="ECO:0000256" key="2">
    <source>
        <dbReference type="SAM" id="SignalP"/>
    </source>
</evidence>
<feature type="chain" id="PRO_5046640060" evidence="2">
    <location>
        <begin position="24"/>
        <end position="226"/>
    </location>
</feature>
<evidence type="ECO:0000313" key="3">
    <source>
        <dbReference type="EMBL" id="OLZ62442.1"/>
    </source>
</evidence>
<dbReference type="PROSITE" id="PS51257">
    <property type="entry name" value="PROKAR_LIPOPROTEIN"/>
    <property type="match status" value="1"/>
</dbReference>
<name>A0ABX3FY83_9ACTN</name>
<reference evidence="3 4" key="1">
    <citation type="submission" date="2016-01" db="EMBL/GenBank/DDBJ databases">
        <title>Streptomyces amritsarensis strain MTCC 11845 genome sequencing and assembly.</title>
        <authorList>
            <person name="Sharma D."/>
            <person name="Nair G.R."/>
            <person name="Kaur G."/>
            <person name="Manhas R.K."/>
            <person name="Mayilraj S."/>
        </authorList>
    </citation>
    <scope>NUCLEOTIDE SEQUENCE [LARGE SCALE GENOMIC DNA]</scope>
    <source>
        <strain evidence="3 4">MTCC 11845</strain>
    </source>
</reference>
<dbReference type="EMBL" id="MQUR01000058">
    <property type="protein sequence ID" value="OLZ62442.1"/>
    <property type="molecule type" value="Genomic_DNA"/>
</dbReference>
<feature type="region of interest" description="Disordered" evidence="1">
    <location>
        <begin position="171"/>
        <end position="226"/>
    </location>
</feature>
<proteinExistence type="predicted"/>
<evidence type="ECO:0000256" key="1">
    <source>
        <dbReference type="SAM" id="MobiDB-lite"/>
    </source>
</evidence>
<keyword evidence="2" id="KW-0732">Signal</keyword>
<protein>
    <submittedName>
        <fullName evidence="3">DUF461 domain-containing protein</fullName>
    </submittedName>
</protein>
<sequence>MSRSLRRGALAATAVVFSIASLAACGAGNDAQTLQIKPDNAAATKGDIEIQNALVITQGEKDKKGPAVVSATVFNNGTKAQTLDGITLADGKGKVVLKPAGGAGKITVPAGGSVVLGGKDNASAVIENGSEAAKNGDVQKVVFQLSSTGGVELQAFVVPATGMYAGFGPSAAPAPAGSPSGSPSGTPSGSPSGSPSGAGASGSPSGAPSGAAGASPSGSASHAAGH</sequence>
<organism evidence="3 4">
    <name type="scientific">Streptomyces amritsarensis</name>
    <dbReference type="NCBI Taxonomy" id="681158"/>
    <lineage>
        <taxon>Bacteria</taxon>
        <taxon>Bacillati</taxon>
        <taxon>Actinomycetota</taxon>
        <taxon>Actinomycetes</taxon>
        <taxon>Kitasatosporales</taxon>
        <taxon>Streptomycetaceae</taxon>
        <taxon>Streptomyces</taxon>
    </lineage>
</organism>
<keyword evidence="4" id="KW-1185">Reference proteome</keyword>
<accession>A0ABX3FY83</accession>